<feature type="domain" description="Glycosyl transferase family 1" evidence="1">
    <location>
        <begin position="214"/>
        <end position="359"/>
    </location>
</feature>
<dbReference type="EMBL" id="JAPKHW010000028">
    <property type="protein sequence ID" value="MCX4149277.1"/>
    <property type="molecule type" value="Genomic_DNA"/>
</dbReference>
<protein>
    <submittedName>
        <fullName evidence="3">Glycosyltransferase family 4 protein</fullName>
    </submittedName>
</protein>
<reference evidence="3 4" key="1">
    <citation type="submission" date="2022-11" db="EMBL/GenBank/DDBJ databases">
        <title>PHB producers.</title>
        <authorList>
            <person name="Besaury L."/>
        </authorList>
    </citation>
    <scope>NUCLEOTIDE SEQUENCE [LARGE SCALE GENOMIC DNA]</scope>
    <source>
        <strain evidence="3 4">SEWS6</strain>
    </source>
</reference>
<dbReference type="SUPFAM" id="SSF53756">
    <property type="entry name" value="UDP-Glycosyltransferase/glycogen phosphorylase"/>
    <property type="match status" value="1"/>
</dbReference>
<name>A0ABT3UKJ3_9BURK</name>
<dbReference type="InterPro" id="IPR001296">
    <property type="entry name" value="Glyco_trans_1"/>
</dbReference>
<sequence length="408" mass="45766">MKILLANTLYAPNLIGGAEKSVQHLAESLSVRGHEVLVVSLSANGLNEESTLNGVHRTFVRTPNLYYPFNQPWYGKITKPYWHFLDSYNRKTELLFDFLIGCRRPDVVHTNNLLGFSTSIWNAAKKYNIPVVHTVRDYYLLCPRSTMFKNGSRCSTVCKSCKPFARRKCANIHNVNALIGVSKKIVQLHAESMSELPEICDHVYNGIDLSRKFEFQRKKSSGGIRLGFLGRISPEKGLEFLLLALKKLTIPVRLLVGGGIDSATAKKMRSIASNVNIDFMGYVKPETIFQEVDYLVVPSLWNEPFSRVIIEAYAYGVPVVASDRGGIGEIVRDGETGYIFDPESIDSAVSAIWKAFKALGNWQDLSKNSSEYSKQFDLNVATGSYLKIYDEVIGRRRRLHSPGSLVTP</sequence>
<evidence type="ECO:0000313" key="4">
    <source>
        <dbReference type="Proteomes" id="UP001209412"/>
    </source>
</evidence>
<evidence type="ECO:0000313" key="3">
    <source>
        <dbReference type="EMBL" id="MCX4149277.1"/>
    </source>
</evidence>
<dbReference type="InterPro" id="IPR050194">
    <property type="entry name" value="Glycosyltransferase_grp1"/>
</dbReference>
<evidence type="ECO:0000259" key="2">
    <source>
        <dbReference type="Pfam" id="PF13439"/>
    </source>
</evidence>
<dbReference type="PANTHER" id="PTHR45947:SF3">
    <property type="entry name" value="SULFOQUINOVOSYL TRANSFERASE SQD2"/>
    <property type="match status" value="1"/>
</dbReference>
<dbReference type="Gene3D" id="3.40.50.2000">
    <property type="entry name" value="Glycogen Phosphorylase B"/>
    <property type="match status" value="2"/>
</dbReference>
<proteinExistence type="predicted"/>
<dbReference type="CDD" id="cd03823">
    <property type="entry name" value="GT4_ExpE7-like"/>
    <property type="match status" value="1"/>
</dbReference>
<dbReference type="PANTHER" id="PTHR45947">
    <property type="entry name" value="SULFOQUINOVOSYL TRANSFERASE SQD2"/>
    <property type="match status" value="1"/>
</dbReference>
<gene>
    <name evidence="3" type="ORF">OSB80_28450</name>
</gene>
<organism evidence="3 4">
    <name type="scientific">Paraburkholderia madseniana</name>
    <dbReference type="NCBI Taxonomy" id="2599607"/>
    <lineage>
        <taxon>Bacteria</taxon>
        <taxon>Pseudomonadati</taxon>
        <taxon>Pseudomonadota</taxon>
        <taxon>Betaproteobacteria</taxon>
        <taxon>Burkholderiales</taxon>
        <taxon>Burkholderiaceae</taxon>
        <taxon>Paraburkholderia</taxon>
    </lineage>
</organism>
<comment type="caution">
    <text evidence="3">The sequence shown here is derived from an EMBL/GenBank/DDBJ whole genome shotgun (WGS) entry which is preliminary data.</text>
</comment>
<dbReference type="RefSeq" id="WP_266260187.1">
    <property type="nucleotide sequence ID" value="NZ_JAMXWF010000028.1"/>
</dbReference>
<dbReference type="Proteomes" id="UP001209412">
    <property type="component" value="Unassembled WGS sequence"/>
</dbReference>
<keyword evidence="4" id="KW-1185">Reference proteome</keyword>
<dbReference type="Pfam" id="PF00534">
    <property type="entry name" value="Glycos_transf_1"/>
    <property type="match status" value="1"/>
</dbReference>
<accession>A0ABT3UKJ3</accession>
<feature type="domain" description="Glycosyltransferase subfamily 4-like N-terminal" evidence="2">
    <location>
        <begin position="15"/>
        <end position="211"/>
    </location>
</feature>
<evidence type="ECO:0000259" key="1">
    <source>
        <dbReference type="Pfam" id="PF00534"/>
    </source>
</evidence>
<dbReference type="Pfam" id="PF13439">
    <property type="entry name" value="Glyco_transf_4"/>
    <property type="match status" value="1"/>
</dbReference>
<dbReference type="InterPro" id="IPR028098">
    <property type="entry name" value="Glyco_trans_4-like_N"/>
</dbReference>